<dbReference type="InterPro" id="IPR024752">
    <property type="entry name" value="Myb/SANT-like_dom"/>
</dbReference>
<protein>
    <recommendedName>
        <fullName evidence="2">Myb/SANT-like domain-containing protein</fullName>
    </recommendedName>
</protein>
<dbReference type="Pfam" id="PF12776">
    <property type="entry name" value="Myb_DNA-bind_3"/>
    <property type="match status" value="1"/>
</dbReference>
<feature type="domain" description="Myb/SANT-like" evidence="2">
    <location>
        <begin position="16"/>
        <end position="112"/>
    </location>
</feature>
<feature type="region of interest" description="Disordered" evidence="1">
    <location>
        <begin position="179"/>
        <end position="220"/>
    </location>
</feature>
<evidence type="ECO:0000313" key="3">
    <source>
        <dbReference type="EMBL" id="CAA7033824.1"/>
    </source>
</evidence>
<dbReference type="AlphaFoldDB" id="A0A6D2J1X2"/>
<evidence type="ECO:0000256" key="1">
    <source>
        <dbReference type="SAM" id="MobiDB-lite"/>
    </source>
</evidence>
<dbReference type="EMBL" id="CACVBM020001139">
    <property type="protein sequence ID" value="CAA7033824.1"/>
    <property type="molecule type" value="Genomic_DNA"/>
</dbReference>
<feature type="compositionally biased region" description="Basic residues" evidence="1">
    <location>
        <begin position="188"/>
        <end position="204"/>
    </location>
</feature>
<comment type="caution">
    <text evidence="3">The sequence shown here is derived from an EMBL/GenBank/DDBJ whole genome shotgun (WGS) entry which is preliminary data.</text>
</comment>
<proteinExistence type="predicted"/>
<dbReference type="PANTHER" id="PTHR47864">
    <property type="entry name" value="TRANSMEMBRANE PROTEIN"/>
    <property type="match status" value="1"/>
</dbReference>
<dbReference type="Proteomes" id="UP000467841">
    <property type="component" value="Unassembled WGS sequence"/>
</dbReference>
<dbReference type="InterPro" id="IPR055314">
    <property type="entry name" value="At2g29880-like"/>
</dbReference>
<dbReference type="OrthoDB" id="1101689at2759"/>
<dbReference type="PANTHER" id="PTHR47864:SF10">
    <property type="entry name" value="MYB_SANT-LIKE DNA-BINDING DOMAIN PROTEIN"/>
    <property type="match status" value="1"/>
</dbReference>
<organism evidence="3 4">
    <name type="scientific">Microthlaspi erraticum</name>
    <dbReference type="NCBI Taxonomy" id="1685480"/>
    <lineage>
        <taxon>Eukaryota</taxon>
        <taxon>Viridiplantae</taxon>
        <taxon>Streptophyta</taxon>
        <taxon>Embryophyta</taxon>
        <taxon>Tracheophyta</taxon>
        <taxon>Spermatophyta</taxon>
        <taxon>Magnoliopsida</taxon>
        <taxon>eudicotyledons</taxon>
        <taxon>Gunneridae</taxon>
        <taxon>Pentapetalae</taxon>
        <taxon>rosids</taxon>
        <taxon>malvids</taxon>
        <taxon>Brassicales</taxon>
        <taxon>Brassicaceae</taxon>
        <taxon>Coluteocarpeae</taxon>
        <taxon>Microthlaspi</taxon>
    </lineage>
</organism>
<gene>
    <name evidence="3" type="ORF">MERR_LOCUS21059</name>
</gene>
<evidence type="ECO:0000313" key="4">
    <source>
        <dbReference type="Proteomes" id="UP000467841"/>
    </source>
</evidence>
<keyword evidence="4" id="KW-1185">Reference proteome</keyword>
<accession>A0A6D2J1X2</accession>
<reference evidence="3" key="1">
    <citation type="submission" date="2020-01" db="EMBL/GenBank/DDBJ databases">
        <authorList>
            <person name="Mishra B."/>
        </authorList>
    </citation>
    <scope>NUCLEOTIDE SEQUENCE [LARGE SCALE GENOMIC DNA]</scope>
</reference>
<name>A0A6D2J1X2_9BRAS</name>
<sequence>MGDTQQNKEKSPYSPWTPAETKVLVELLVEGIKHGWRDASGNMNKATVENKILPVLNERIGCNKTHKHYQSRIKYLKSQYQSYLDLQRNSSGFGWDPETKMFTASDEVWNGYFKAHPNHKYMRYDSHDQFEDLKIIFDGTAATGSNAIGLDDTTDACTYRVGDNQVNDNLISCDSGDELSDASPISDKHRRGRAEKLVPRKRSKKEAYNNSEEQKSDNNDSVVTVSNKILGCICIYERYGWIQTNIRASPSV</sequence>
<evidence type="ECO:0000259" key="2">
    <source>
        <dbReference type="Pfam" id="PF12776"/>
    </source>
</evidence>